<proteinExistence type="predicted"/>
<accession>A0A061J5R6</accession>
<dbReference type="VEuPathDB" id="TriTrypDB:TRSC58_02057"/>
<feature type="region of interest" description="Disordered" evidence="1">
    <location>
        <begin position="29"/>
        <end position="53"/>
    </location>
</feature>
<comment type="caution">
    <text evidence="2">The sequence shown here is derived from an EMBL/GenBank/DDBJ whole genome shotgun (WGS) entry which is preliminary data.</text>
</comment>
<evidence type="ECO:0000313" key="2">
    <source>
        <dbReference type="EMBL" id="ESL10214.1"/>
    </source>
</evidence>
<keyword evidence="3" id="KW-1185">Reference proteome</keyword>
<sequence>MKQVAASDVMTDLPPVVVEHIKSRRLEQGTNALRESSTHLEEDNVMPVSEGKLSPSSRSRIVEQFFSILSPQQFYGKVTKLHGIRLMKKDSELPSGLKEYKTIFVATKGVLPNQFFYPQLRLLESDGAQASCDGSPEYLDTPIVLYEAAPGNMLFAETVLEAKHMLGSNAAATSCFVLDKSAIVFRDPAKFALPLAMLTVRWVPYSVAQSEPQCPVHHKELQLFDRFSKSLPVCFVCFKERVSRRRLGCDSGGP</sequence>
<organism evidence="2 3">
    <name type="scientific">Trypanosoma rangeli SC58</name>
    <dbReference type="NCBI Taxonomy" id="429131"/>
    <lineage>
        <taxon>Eukaryota</taxon>
        <taxon>Discoba</taxon>
        <taxon>Euglenozoa</taxon>
        <taxon>Kinetoplastea</taxon>
        <taxon>Metakinetoplastina</taxon>
        <taxon>Trypanosomatida</taxon>
        <taxon>Trypanosomatidae</taxon>
        <taxon>Trypanosoma</taxon>
        <taxon>Herpetosoma</taxon>
    </lineage>
</organism>
<gene>
    <name evidence="2" type="ORF">TRSC58_02057</name>
</gene>
<dbReference type="OrthoDB" id="250704at2759"/>
<dbReference type="Proteomes" id="UP000031737">
    <property type="component" value="Unassembled WGS sequence"/>
</dbReference>
<dbReference type="AlphaFoldDB" id="A0A061J5R6"/>
<reference evidence="2 3" key="1">
    <citation type="submission" date="2013-07" db="EMBL/GenBank/DDBJ databases">
        <authorList>
            <person name="Stoco P.H."/>
            <person name="Wagner G."/>
            <person name="Gerber A."/>
            <person name="Zaha A."/>
            <person name="Thompson C."/>
            <person name="Bartholomeu D.C."/>
            <person name="Luckemeyer D.D."/>
            <person name="Bahia D."/>
            <person name="Loreto E."/>
            <person name="Prestes E.B."/>
            <person name="Lima F.M."/>
            <person name="Rodrigues-Luiz G."/>
            <person name="Vallejo G.A."/>
            <person name="Filho J.F."/>
            <person name="Monteiro K.M."/>
            <person name="Tyler K.M."/>
            <person name="de Almeida L.G."/>
            <person name="Ortiz M.F."/>
            <person name="Siervo M.A."/>
            <person name="de Moraes M.H."/>
            <person name="Cunha O.L."/>
            <person name="Mendonca-Neto R."/>
            <person name="Silva R."/>
            <person name="Teixeira S.M."/>
            <person name="Murta S.M."/>
            <person name="Sincero T.C."/>
            <person name="Mendes T.A."/>
            <person name="Urmenyi T.P."/>
            <person name="Silva V.G."/>
            <person name="da Rocha W.D."/>
            <person name="Andersson B."/>
            <person name="Romanha A.J."/>
            <person name="Steindel M."/>
            <person name="de Vasconcelos A.T."/>
            <person name="Grisard E.C."/>
        </authorList>
    </citation>
    <scope>NUCLEOTIDE SEQUENCE [LARGE SCALE GENOMIC DNA]</scope>
    <source>
        <strain evidence="2 3">SC58</strain>
    </source>
</reference>
<evidence type="ECO:0000256" key="1">
    <source>
        <dbReference type="SAM" id="MobiDB-lite"/>
    </source>
</evidence>
<evidence type="ECO:0000313" key="3">
    <source>
        <dbReference type="Proteomes" id="UP000031737"/>
    </source>
</evidence>
<name>A0A061J5R6_TRYRA</name>
<dbReference type="EMBL" id="AUPL01002057">
    <property type="protein sequence ID" value="ESL10214.1"/>
    <property type="molecule type" value="Genomic_DNA"/>
</dbReference>
<protein>
    <submittedName>
        <fullName evidence="2">Uncharacterized protein</fullName>
    </submittedName>
</protein>